<evidence type="ECO:0000313" key="1">
    <source>
        <dbReference type="EMBL" id="GBO28694.1"/>
    </source>
</evidence>
<name>A0A4Y2VWT0_ARAVE</name>
<comment type="caution">
    <text evidence="1">The sequence shown here is derived from an EMBL/GenBank/DDBJ whole genome shotgun (WGS) entry which is preliminary data.</text>
</comment>
<organism evidence="1 2">
    <name type="scientific">Araneus ventricosus</name>
    <name type="common">Orbweaver spider</name>
    <name type="synonym">Epeira ventricosa</name>
    <dbReference type="NCBI Taxonomy" id="182803"/>
    <lineage>
        <taxon>Eukaryota</taxon>
        <taxon>Metazoa</taxon>
        <taxon>Ecdysozoa</taxon>
        <taxon>Arthropoda</taxon>
        <taxon>Chelicerata</taxon>
        <taxon>Arachnida</taxon>
        <taxon>Araneae</taxon>
        <taxon>Araneomorphae</taxon>
        <taxon>Entelegynae</taxon>
        <taxon>Araneoidea</taxon>
        <taxon>Araneidae</taxon>
        <taxon>Araneus</taxon>
    </lineage>
</organism>
<gene>
    <name evidence="1" type="ORF">AVEN_67876_1</name>
</gene>
<sequence length="97" mass="11511">MLGGNGTDYLKTVWFDSKRDVWSHYGYCLTRSRPCGGNCTTRKTEIYRKEENAIRWTRPDNQVFCTHSFLKYLHPKFHSVPLNSMITRHSHINKDFL</sequence>
<dbReference type="EMBL" id="BGPR01051781">
    <property type="protein sequence ID" value="GBO28694.1"/>
    <property type="molecule type" value="Genomic_DNA"/>
</dbReference>
<accession>A0A4Y2VWT0</accession>
<dbReference type="AlphaFoldDB" id="A0A4Y2VWT0"/>
<protein>
    <submittedName>
        <fullName evidence="1">Uncharacterized protein</fullName>
    </submittedName>
</protein>
<evidence type="ECO:0000313" key="2">
    <source>
        <dbReference type="Proteomes" id="UP000499080"/>
    </source>
</evidence>
<reference evidence="1 2" key="1">
    <citation type="journal article" date="2019" name="Sci. Rep.">
        <title>Orb-weaving spider Araneus ventricosus genome elucidates the spidroin gene catalogue.</title>
        <authorList>
            <person name="Kono N."/>
            <person name="Nakamura H."/>
            <person name="Ohtoshi R."/>
            <person name="Moran D.A.P."/>
            <person name="Shinohara A."/>
            <person name="Yoshida Y."/>
            <person name="Fujiwara M."/>
            <person name="Mori M."/>
            <person name="Tomita M."/>
            <person name="Arakawa K."/>
        </authorList>
    </citation>
    <scope>NUCLEOTIDE SEQUENCE [LARGE SCALE GENOMIC DNA]</scope>
</reference>
<proteinExistence type="predicted"/>
<dbReference type="Proteomes" id="UP000499080">
    <property type="component" value="Unassembled WGS sequence"/>
</dbReference>
<keyword evidence="2" id="KW-1185">Reference proteome</keyword>